<gene>
    <name evidence="1" type="ORF">Syun_020665</name>
</gene>
<organism evidence="1 2">
    <name type="scientific">Stephania yunnanensis</name>
    <dbReference type="NCBI Taxonomy" id="152371"/>
    <lineage>
        <taxon>Eukaryota</taxon>
        <taxon>Viridiplantae</taxon>
        <taxon>Streptophyta</taxon>
        <taxon>Embryophyta</taxon>
        <taxon>Tracheophyta</taxon>
        <taxon>Spermatophyta</taxon>
        <taxon>Magnoliopsida</taxon>
        <taxon>Ranunculales</taxon>
        <taxon>Menispermaceae</taxon>
        <taxon>Menispermoideae</taxon>
        <taxon>Cissampelideae</taxon>
        <taxon>Stephania</taxon>
    </lineage>
</organism>
<dbReference type="Proteomes" id="UP001420932">
    <property type="component" value="Unassembled WGS sequence"/>
</dbReference>
<keyword evidence="2" id="KW-1185">Reference proteome</keyword>
<proteinExistence type="predicted"/>
<name>A0AAP0IF11_9MAGN</name>
<dbReference type="AlphaFoldDB" id="A0AAP0IF11"/>
<comment type="caution">
    <text evidence="1">The sequence shown here is derived from an EMBL/GenBank/DDBJ whole genome shotgun (WGS) entry which is preliminary data.</text>
</comment>
<accession>A0AAP0IF11</accession>
<sequence length="85" mass="9095">MKAAGKDCTSGAVSLLGFSAIFSAILLAQESIYGQMVAYMKESGEGTLERICSWALFSSLFGSGLLGRNPVNMHYHWLLSSNGES</sequence>
<dbReference type="EMBL" id="JBBNAF010000009">
    <property type="protein sequence ID" value="KAK9113868.1"/>
    <property type="molecule type" value="Genomic_DNA"/>
</dbReference>
<protein>
    <submittedName>
        <fullName evidence="1">Uncharacterized protein</fullName>
    </submittedName>
</protein>
<reference evidence="1 2" key="1">
    <citation type="submission" date="2024-01" db="EMBL/GenBank/DDBJ databases">
        <title>Genome assemblies of Stephania.</title>
        <authorList>
            <person name="Yang L."/>
        </authorList>
    </citation>
    <scope>NUCLEOTIDE SEQUENCE [LARGE SCALE GENOMIC DNA]</scope>
    <source>
        <strain evidence="1">YNDBR</strain>
        <tissue evidence="1">Leaf</tissue>
    </source>
</reference>
<evidence type="ECO:0000313" key="1">
    <source>
        <dbReference type="EMBL" id="KAK9113868.1"/>
    </source>
</evidence>
<evidence type="ECO:0000313" key="2">
    <source>
        <dbReference type="Proteomes" id="UP001420932"/>
    </source>
</evidence>